<name>A0A5P9NN48_9GAMM</name>
<reference evidence="3 4" key="1">
    <citation type="submission" date="2019-02" db="EMBL/GenBank/DDBJ databases">
        <authorList>
            <person name="Li S.-H."/>
        </authorList>
    </citation>
    <scope>NUCLEOTIDE SEQUENCE [LARGE SCALE GENOMIC DNA]</scope>
    <source>
        <strain evidence="3 4">IMCC14385</strain>
    </source>
</reference>
<dbReference type="EMBL" id="CP036422">
    <property type="protein sequence ID" value="QFU76895.1"/>
    <property type="molecule type" value="Genomic_DNA"/>
</dbReference>
<dbReference type="Gene3D" id="2.40.10.120">
    <property type="match status" value="1"/>
</dbReference>
<evidence type="ECO:0000256" key="2">
    <source>
        <dbReference type="ARBA" id="ARBA00022801"/>
    </source>
</evidence>
<accession>A0A5P9NN48</accession>
<evidence type="ECO:0000313" key="4">
    <source>
        <dbReference type="Proteomes" id="UP000326287"/>
    </source>
</evidence>
<keyword evidence="2" id="KW-0378">Hydrolase</keyword>
<dbReference type="GO" id="GO:0006508">
    <property type="term" value="P:proteolysis"/>
    <property type="evidence" value="ECO:0007669"/>
    <property type="project" value="UniProtKB-KW"/>
</dbReference>
<dbReference type="GO" id="GO:0004252">
    <property type="term" value="F:serine-type endopeptidase activity"/>
    <property type="evidence" value="ECO:0007669"/>
    <property type="project" value="InterPro"/>
</dbReference>
<dbReference type="SUPFAM" id="SSF50494">
    <property type="entry name" value="Trypsin-like serine proteases"/>
    <property type="match status" value="1"/>
</dbReference>
<dbReference type="PRINTS" id="PR00834">
    <property type="entry name" value="PROTEASES2C"/>
</dbReference>
<dbReference type="PROSITE" id="PS51257">
    <property type="entry name" value="PROKAR_LIPOPROTEIN"/>
    <property type="match status" value="1"/>
</dbReference>
<dbReference type="Pfam" id="PF13365">
    <property type="entry name" value="Trypsin_2"/>
    <property type="match status" value="1"/>
</dbReference>
<dbReference type="InterPro" id="IPR001940">
    <property type="entry name" value="Peptidase_S1C"/>
</dbReference>
<dbReference type="InterPro" id="IPR009003">
    <property type="entry name" value="Peptidase_S1_PA"/>
</dbReference>
<proteinExistence type="predicted"/>
<dbReference type="AlphaFoldDB" id="A0A5P9NN48"/>
<dbReference type="RefSeq" id="WP_153240037.1">
    <property type="nucleotide sequence ID" value="NZ_CP036422.1"/>
</dbReference>
<dbReference type="KEGG" id="halc:EY643_15245"/>
<keyword evidence="1 3" id="KW-0645">Protease</keyword>
<dbReference type="OrthoDB" id="9758917at2"/>
<dbReference type="PANTHER" id="PTHR43343">
    <property type="entry name" value="PEPTIDASE S12"/>
    <property type="match status" value="1"/>
</dbReference>
<evidence type="ECO:0000313" key="3">
    <source>
        <dbReference type="EMBL" id="QFU76895.1"/>
    </source>
</evidence>
<dbReference type="Proteomes" id="UP000326287">
    <property type="component" value="Chromosome"/>
</dbReference>
<protein>
    <submittedName>
        <fullName evidence="3">Serine protease</fullName>
    </submittedName>
</protein>
<dbReference type="InterPro" id="IPR051201">
    <property type="entry name" value="Chloro_Bact_Ser_Proteases"/>
</dbReference>
<gene>
    <name evidence="3" type="ORF">EY643_15245</name>
</gene>
<dbReference type="PANTHER" id="PTHR43343:SF3">
    <property type="entry name" value="PROTEASE DO-LIKE 8, CHLOROPLASTIC"/>
    <property type="match status" value="1"/>
</dbReference>
<keyword evidence="4" id="KW-1185">Reference proteome</keyword>
<organism evidence="3 4">
    <name type="scientific">Halioglobus maricola</name>
    <dbReference type="NCBI Taxonomy" id="2601894"/>
    <lineage>
        <taxon>Bacteria</taxon>
        <taxon>Pseudomonadati</taxon>
        <taxon>Pseudomonadota</taxon>
        <taxon>Gammaproteobacteria</taxon>
        <taxon>Cellvibrionales</taxon>
        <taxon>Halieaceae</taxon>
        <taxon>Halioglobus</taxon>
    </lineage>
</organism>
<evidence type="ECO:0000256" key="1">
    <source>
        <dbReference type="ARBA" id="ARBA00022670"/>
    </source>
</evidence>
<sequence>MRTLIRTIERRPTLQLVTLLAVAMLQACSSSTSSPDHTGSSALRHLESGWCPGSIVNNRGQDARGKTRYDRSAQRTGLDALRAREIANCQRLVDQGDTSALATLVDYYDISSQQAELVQILERYVAVGTDSQRLSQAGTYLYQTYAQGSAAVARNPGKAFNYLGLAVNNGASALEINYARALTSRGLYLDAEQYFSRVLSSSQGRSSVDRCEANLGLAYIQFGLAPERENWNTAYFHWRQGLSLAMGKEWASCAQDNFTSPHYSYEAGRKAYIEERVSLMSAPQKQIIDEARLDPRKGLAFAAALDFRPPASRPAGGRKPATYATTTPSSAGVRVTAGSWQPLNAQICRLQSIPYSQPWSNVFESNSEAIWTVDSQAGSTRSTGTAVAVSSSELITNCHLINDPANISIRRVGSTLQASLLYADRDGDRCVLKAQGSLPTYVQYGRRHDEVRIGEEVAAIGNPRGLETSLSRGIVGQKRSRHGLKLIQTDAAISSGSSGGGLFDQAGNLVGITTFTVSDGQSLNFAIAIEEFCH</sequence>